<dbReference type="SUPFAM" id="SSF51126">
    <property type="entry name" value="Pectin lyase-like"/>
    <property type="match status" value="1"/>
</dbReference>
<dbReference type="Proteomes" id="UP000655225">
    <property type="component" value="Unassembled WGS sequence"/>
</dbReference>
<evidence type="ECO:0000256" key="1">
    <source>
        <dbReference type="ARBA" id="ARBA00004191"/>
    </source>
</evidence>
<dbReference type="InterPro" id="IPR000070">
    <property type="entry name" value="Pectinesterase_cat"/>
</dbReference>
<evidence type="ECO:0000256" key="9">
    <source>
        <dbReference type="ARBA" id="ARBA00023085"/>
    </source>
</evidence>
<protein>
    <recommendedName>
        <fullName evidence="4 12">Pectinesterase</fullName>
        <ecNumber evidence="4 12">3.1.1.11</ecNumber>
    </recommendedName>
</protein>
<feature type="chain" id="PRO_5033095035" description="Pectinesterase" evidence="12">
    <location>
        <begin position="27"/>
        <end position="356"/>
    </location>
</feature>
<dbReference type="EC" id="3.1.1.11" evidence="4 12"/>
<comment type="caution">
    <text evidence="14">The sequence shown here is derived from an EMBL/GenBank/DDBJ whole genome shotgun (WGS) entry which is preliminary data.</text>
</comment>
<feature type="active site" evidence="11">
    <location>
        <position position="218"/>
    </location>
</feature>
<keyword evidence="8 12" id="KW-0378">Hydrolase</keyword>
<keyword evidence="6" id="KW-0964">Secreted</keyword>
<reference evidence="14 15" key="1">
    <citation type="submission" date="2020-04" db="EMBL/GenBank/DDBJ databases">
        <title>Plant Genome Project.</title>
        <authorList>
            <person name="Zhang R.-G."/>
        </authorList>
    </citation>
    <scope>NUCLEOTIDE SEQUENCE [LARGE SCALE GENOMIC DNA]</scope>
    <source>
        <strain evidence="14">YNK0</strain>
        <tissue evidence="14">Leaf</tissue>
    </source>
</reference>
<dbReference type="PANTHER" id="PTHR31321:SF31">
    <property type="entry name" value="PECTINESTERASE QRT1"/>
    <property type="match status" value="1"/>
</dbReference>
<dbReference type="Pfam" id="PF01095">
    <property type="entry name" value="Pectinesterase"/>
    <property type="match status" value="1"/>
</dbReference>
<feature type="domain" description="Pectinesterase catalytic" evidence="13">
    <location>
        <begin position="61"/>
        <end position="351"/>
    </location>
</feature>
<dbReference type="PANTHER" id="PTHR31321">
    <property type="entry name" value="ACYL-COA THIOESTER HYDROLASE YBHC-RELATED"/>
    <property type="match status" value="1"/>
</dbReference>
<evidence type="ECO:0000256" key="5">
    <source>
        <dbReference type="ARBA" id="ARBA00022512"/>
    </source>
</evidence>
<comment type="pathway">
    <text evidence="2 12">Glycan metabolism; pectin degradation; 2-dehydro-3-deoxy-D-gluconate from pectin: step 1/5.</text>
</comment>
<comment type="subcellular location">
    <subcellularLocation>
        <location evidence="1">Secreted</location>
        <location evidence="1">Cell wall</location>
    </subcellularLocation>
</comment>
<keyword evidence="7 12" id="KW-0732">Signal</keyword>
<dbReference type="InterPro" id="IPR011050">
    <property type="entry name" value="Pectin_lyase_fold/virulence"/>
</dbReference>
<evidence type="ECO:0000256" key="12">
    <source>
        <dbReference type="RuleBase" id="RU000589"/>
    </source>
</evidence>
<feature type="signal peptide" evidence="12">
    <location>
        <begin position="1"/>
        <end position="26"/>
    </location>
</feature>
<dbReference type="UniPathway" id="UPA00545">
    <property type="reaction ID" value="UER00823"/>
</dbReference>
<accession>A0A835D5P9</accession>
<evidence type="ECO:0000313" key="15">
    <source>
        <dbReference type="Proteomes" id="UP000655225"/>
    </source>
</evidence>
<name>A0A835D5P9_TETSI</name>
<dbReference type="PROSITE" id="PS00503">
    <property type="entry name" value="PECTINESTERASE_2"/>
    <property type="match status" value="1"/>
</dbReference>
<dbReference type="InterPro" id="IPR033131">
    <property type="entry name" value="Pectinesterase_Asp_AS"/>
</dbReference>
<evidence type="ECO:0000259" key="13">
    <source>
        <dbReference type="Pfam" id="PF01095"/>
    </source>
</evidence>
<keyword evidence="15" id="KW-1185">Reference proteome</keyword>
<dbReference type="GO" id="GO:0045490">
    <property type="term" value="P:pectin catabolic process"/>
    <property type="evidence" value="ECO:0007669"/>
    <property type="project" value="UniProtKB-UniRule"/>
</dbReference>
<sequence>MDLPGFALYLMVLVTLLGTHLGSCMGHEHSSRSFIAWEDMRWEDQWRRLRLDDGHNVSQVIIVNKDGRGDSNTVQGAVDLVPDHNSKRVKILIPPGIYREKVYVPSNKPYISFIGNPNSETVITWNDKASNKDANGREMGTRNSASVTVASDYFCATGITFENTIVANGGRGMQSVALRIFGDKAMFYKVRFVGAQDTLLDQEGTHYFYHCFIQGTVDFIFGNGRSLYEDCILHSTAKRSGAIAASKRDSEDDNTGFSFVNCTVNGTGRIYLGRAWGRYSRAIYSYCNISDIIRPPGWSEWGDSSKRQTAVFAEYQCIGRGANLKGRASWAKSFSHEEARPFLDRDFIDGNQWLRL</sequence>
<proteinExistence type="inferred from homology"/>
<dbReference type="OrthoDB" id="2019149at2759"/>
<evidence type="ECO:0000256" key="6">
    <source>
        <dbReference type="ARBA" id="ARBA00022525"/>
    </source>
</evidence>
<evidence type="ECO:0000256" key="10">
    <source>
        <dbReference type="ARBA" id="ARBA00047928"/>
    </source>
</evidence>
<comment type="similarity">
    <text evidence="3">Belongs to the pectinesterase family.</text>
</comment>
<comment type="catalytic activity">
    <reaction evidence="10 12">
        <text>[(1-&gt;4)-alpha-D-galacturonosyl methyl ester](n) + n H2O = [(1-&gt;4)-alpha-D-galacturonosyl](n) + n methanol + n H(+)</text>
        <dbReference type="Rhea" id="RHEA:22380"/>
        <dbReference type="Rhea" id="RHEA-COMP:14570"/>
        <dbReference type="Rhea" id="RHEA-COMP:14573"/>
        <dbReference type="ChEBI" id="CHEBI:15377"/>
        <dbReference type="ChEBI" id="CHEBI:15378"/>
        <dbReference type="ChEBI" id="CHEBI:17790"/>
        <dbReference type="ChEBI" id="CHEBI:140522"/>
        <dbReference type="ChEBI" id="CHEBI:140523"/>
        <dbReference type="EC" id="3.1.1.11"/>
    </reaction>
</comment>
<evidence type="ECO:0000256" key="8">
    <source>
        <dbReference type="ARBA" id="ARBA00022801"/>
    </source>
</evidence>
<organism evidence="14 15">
    <name type="scientific">Tetracentron sinense</name>
    <name type="common">Spur-leaf</name>
    <dbReference type="NCBI Taxonomy" id="13715"/>
    <lineage>
        <taxon>Eukaryota</taxon>
        <taxon>Viridiplantae</taxon>
        <taxon>Streptophyta</taxon>
        <taxon>Embryophyta</taxon>
        <taxon>Tracheophyta</taxon>
        <taxon>Spermatophyta</taxon>
        <taxon>Magnoliopsida</taxon>
        <taxon>Trochodendrales</taxon>
        <taxon>Trochodendraceae</taxon>
        <taxon>Tetracentron</taxon>
    </lineage>
</organism>
<dbReference type="AlphaFoldDB" id="A0A835D5P9"/>
<dbReference type="GO" id="GO:0042545">
    <property type="term" value="P:cell wall modification"/>
    <property type="evidence" value="ECO:0007669"/>
    <property type="project" value="UniProtKB-UniRule"/>
</dbReference>
<evidence type="ECO:0000256" key="4">
    <source>
        <dbReference type="ARBA" id="ARBA00013229"/>
    </source>
</evidence>
<evidence type="ECO:0000313" key="14">
    <source>
        <dbReference type="EMBL" id="KAF8391668.1"/>
    </source>
</evidence>
<evidence type="ECO:0000256" key="11">
    <source>
        <dbReference type="PROSITE-ProRule" id="PRU10040"/>
    </source>
</evidence>
<dbReference type="FunFam" id="2.160.20.10:FF:000008">
    <property type="entry name" value="Pectinesterase"/>
    <property type="match status" value="1"/>
</dbReference>
<dbReference type="GO" id="GO:0030599">
    <property type="term" value="F:pectinesterase activity"/>
    <property type="evidence" value="ECO:0007669"/>
    <property type="project" value="UniProtKB-UniRule"/>
</dbReference>
<keyword evidence="5" id="KW-0134">Cell wall</keyword>
<dbReference type="OMA" id="YSNCDMD"/>
<gene>
    <name evidence="14" type="ORF">HHK36_023975</name>
</gene>
<evidence type="ECO:0000256" key="3">
    <source>
        <dbReference type="ARBA" id="ARBA00008891"/>
    </source>
</evidence>
<dbReference type="EMBL" id="JABCRI010000017">
    <property type="protein sequence ID" value="KAF8391668.1"/>
    <property type="molecule type" value="Genomic_DNA"/>
</dbReference>
<keyword evidence="9 12" id="KW-0063">Aspartyl esterase</keyword>
<evidence type="ECO:0000256" key="7">
    <source>
        <dbReference type="ARBA" id="ARBA00022729"/>
    </source>
</evidence>
<dbReference type="InterPro" id="IPR012334">
    <property type="entry name" value="Pectin_lyas_fold"/>
</dbReference>
<dbReference type="Gene3D" id="2.160.20.10">
    <property type="entry name" value="Single-stranded right-handed beta-helix, Pectin lyase-like"/>
    <property type="match status" value="1"/>
</dbReference>
<evidence type="ECO:0000256" key="2">
    <source>
        <dbReference type="ARBA" id="ARBA00005184"/>
    </source>
</evidence>